<evidence type="ECO:0000313" key="1">
    <source>
        <dbReference type="EMBL" id="QEF98092.1"/>
    </source>
</evidence>
<dbReference type="Proteomes" id="UP000321353">
    <property type="component" value="Chromosome"/>
</dbReference>
<dbReference type="AlphaFoldDB" id="A0A5B9MA47"/>
<dbReference type="EMBL" id="CP036264">
    <property type="protein sequence ID" value="QEF98092.1"/>
    <property type="molecule type" value="Genomic_DNA"/>
</dbReference>
<gene>
    <name evidence="1" type="ORF">Mal15_21390</name>
</gene>
<dbReference type="RefSeq" id="WP_147867665.1">
    <property type="nucleotide sequence ID" value="NZ_CP036264.1"/>
</dbReference>
<evidence type="ECO:0000313" key="2">
    <source>
        <dbReference type="Proteomes" id="UP000321353"/>
    </source>
</evidence>
<organism evidence="1 2">
    <name type="scientific">Stieleria maiorica</name>
    <dbReference type="NCBI Taxonomy" id="2795974"/>
    <lineage>
        <taxon>Bacteria</taxon>
        <taxon>Pseudomonadati</taxon>
        <taxon>Planctomycetota</taxon>
        <taxon>Planctomycetia</taxon>
        <taxon>Pirellulales</taxon>
        <taxon>Pirellulaceae</taxon>
        <taxon>Stieleria</taxon>
    </lineage>
</organism>
<protein>
    <submittedName>
        <fullName evidence="1">Uncharacterized protein</fullName>
    </submittedName>
</protein>
<dbReference type="KEGG" id="smam:Mal15_21390"/>
<sequence length="143" mass="16650">MSFNREQLIGVWKSTGMGTDLDALHPLPDWVTTLRPDGTYSCLVNGRDDAEGSPFHQTWELRDSGDSREFTDFFGLKPGHTLVDLTMAIAPIPEFQIDEWTRDRMLYQIIELTDTKMLLRILNHTYERPAYQRFERISNQLDI</sequence>
<name>A0A5B9MA47_9BACT</name>
<accession>A0A5B9MA47</accession>
<proteinExistence type="predicted"/>
<keyword evidence="2" id="KW-1185">Reference proteome</keyword>
<reference evidence="1 2" key="1">
    <citation type="submission" date="2019-02" db="EMBL/GenBank/DDBJ databases">
        <title>Planctomycetal bacteria perform biofilm scaping via a novel small molecule.</title>
        <authorList>
            <person name="Jeske O."/>
            <person name="Boedeker C."/>
            <person name="Wiegand S."/>
            <person name="Breitling P."/>
            <person name="Kallscheuer N."/>
            <person name="Jogler M."/>
            <person name="Rohde M."/>
            <person name="Petersen J."/>
            <person name="Medema M.H."/>
            <person name="Surup F."/>
            <person name="Jogler C."/>
        </authorList>
    </citation>
    <scope>NUCLEOTIDE SEQUENCE [LARGE SCALE GENOMIC DNA]</scope>
    <source>
        <strain evidence="1 2">Mal15</strain>
    </source>
</reference>